<dbReference type="RefSeq" id="WP_151567391.1">
    <property type="nucleotide sequence ID" value="NZ_WBMT01000023.1"/>
</dbReference>
<accession>A0A6H9YRL1</accession>
<dbReference type="InterPro" id="IPR036890">
    <property type="entry name" value="HATPase_C_sf"/>
</dbReference>
<dbReference type="Proteomes" id="UP000468735">
    <property type="component" value="Unassembled WGS sequence"/>
</dbReference>
<sequence length="1051" mass="111657">MTEPSDRAETSRAGVDAGIRAGADTGEADGADPFGSDPFGIGALRERVLRAWAESPARFREDANAEEDYALGGYRDRVIVELAQNAADAAARAGVPGRLWLSLRDGVLLAANNGAPLDAAGVEALSTLRASAKRDDAGAVGRFGVGFAAVVAVSDNPSIAGVEWSATRARELVARVPALAEELDRRGGHVPLLRLPFPQTGPRPPVPEGATTVVRLPLRDAAAEALVRDQLQQAGPALMLALPVLEKIELDVDGVPLRTLTADHRTPGAAVIDDVSWRTAEAHGPIPAELLADRPTEERARPIWQVRWAMPESRGLPAGTPAVLHAPTPSDERLDFPALLIASFPLAPDRRHVAPGPLTDYLVERAAEAYVQLLRDIPATPRLLDLIPGPVGAGEFDAAIRRAIRARLPETPLLPTAAAPEGGAVRGRDAVAVDGPSALIELLAGGPGRSEVVVPGLLPAGWPVRHQALTALGVRRMELADVVDELAALDREPAWWRRLYEAFTGASTDSLGALPVPLAGEPDPFREQGPFGKQSARMVRGPRGLLVAADGIDPAGLDALGLRFVHPEAVHPLLLRLGTVEAGPRTVLADPVVRAAVEDSFDADDPDRVAEAVLGLVAAAHLDPGTEPWLAELALPGDDGDLYPAGELLLPGSPLRDIMADDAPFGVVAAELVDRWGAEPLEAVGVLNGFAMARGEDVNLAALADLAESFDLDGEDLWADEVLERLGFQDLPPLVPEFQAVRDLELVADWDAALRSLARPPWRAALVEPAHVTLADGRRVTVPSYTAWWLARHPVLNGRRPGELRFASGSAPPFASGSEELAGLYEVVSGDLDREVLLALGVRTSLAQLLAEPGGAQELLDRMGDPSRTVARDQLSTLWTALADLPEDVRVRPPERVRAVVDGEVEVAEAPDALILDRPDLLPLLAGQPLIIAAHGRAERLAEVLDLPVASEEVPGVLGSTGEVHLVPQDVFAVLPDAPETYMAHVGLLVNGMPVPWWYQNGVIHASGLAGLARGLAWSCERWEDRFFLEAVLREPHALPIFQAESDLHAP</sequence>
<feature type="compositionally biased region" description="Basic and acidic residues" evidence="1">
    <location>
        <begin position="1"/>
        <end position="10"/>
    </location>
</feature>
<evidence type="ECO:0008006" key="4">
    <source>
        <dbReference type="Google" id="ProtNLM"/>
    </source>
</evidence>
<comment type="caution">
    <text evidence="2">The sequence shown here is derived from an EMBL/GenBank/DDBJ whole genome shotgun (WGS) entry which is preliminary data.</text>
</comment>
<evidence type="ECO:0000313" key="2">
    <source>
        <dbReference type="EMBL" id="KAB2342053.1"/>
    </source>
</evidence>
<feature type="region of interest" description="Disordered" evidence="1">
    <location>
        <begin position="1"/>
        <end position="36"/>
    </location>
</feature>
<keyword evidence="3" id="KW-1185">Reference proteome</keyword>
<proteinExistence type="predicted"/>
<protein>
    <recommendedName>
        <fullName evidence="4">Molecular chaperone Hsp90</fullName>
    </recommendedName>
</protein>
<name>A0A6H9YRL1_9ACTN</name>
<organism evidence="2 3">
    <name type="scientific">Actinomadura rudentiformis</name>
    <dbReference type="NCBI Taxonomy" id="359158"/>
    <lineage>
        <taxon>Bacteria</taxon>
        <taxon>Bacillati</taxon>
        <taxon>Actinomycetota</taxon>
        <taxon>Actinomycetes</taxon>
        <taxon>Streptosporangiales</taxon>
        <taxon>Thermomonosporaceae</taxon>
        <taxon>Actinomadura</taxon>
    </lineage>
</organism>
<dbReference type="EMBL" id="WBMT01000023">
    <property type="protein sequence ID" value="KAB2342053.1"/>
    <property type="molecule type" value="Genomic_DNA"/>
</dbReference>
<dbReference type="SUPFAM" id="SSF55874">
    <property type="entry name" value="ATPase domain of HSP90 chaperone/DNA topoisomerase II/histidine kinase"/>
    <property type="match status" value="1"/>
</dbReference>
<dbReference type="AlphaFoldDB" id="A0A6H9YRL1"/>
<reference evidence="2 3" key="1">
    <citation type="submission" date="2019-09" db="EMBL/GenBank/DDBJ databases">
        <title>Actinomadura physcomitrii sp. nov., a novel actinomycete isolated from moss [Physcomitrium sphaericum (Ludw) Fuernr].</title>
        <authorList>
            <person name="Zhuang X."/>
            <person name="Liu C."/>
        </authorList>
    </citation>
    <scope>NUCLEOTIDE SEQUENCE [LARGE SCALE GENOMIC DNA]</scope>
    <source>
        <strain evidence="2 3">HMC1</strain>
    </source>
</reference>
<gene>
    <name evidence="2" type="ORF">F8566_38900</name>
</gene>
<dbReference type="NCBIfam" id="NF047352">
    <property type="entry name" value="P_loop_sacsin"/>
    <property type="match status" value="1"/>
</dbReference>
<evidence type="ECO:0000313" key="3">
    <source>
        <dbReference type="Proteomes" id="UP000468735"/>
    </source>
</evidence>
<evidence type="ECO:0000256" key="1">
    <source>
        <dbReference type="SAM" id="MobiDB-lite"/>
    </source>
</evidence>
<dbReference type="OrthoDB" id="3201966at2"/>